<comment type="caution">
    <text evidence="2">The sequence shown here is derived from an EMBL/GenBank/DDBJ whole genome shotgun (WGS) entry which is preliminary data.</text>
</comment>
<name>A0ABT6MZ46_9SPHN</name>
<protein>
    <submittedName>
        <fullName evidence="2">PepSY-associated TM helix domain-containing protein</fullName>
    </submittedName>
</protein>
<dbReference type="EMBL" id="JARYGZ010000001">
    <property type="protein sequence ID" value="MDH7638335.1"/>
    <property type="molecule type" value="Genomic_DNA"/>
</dbReference>
<dbReference type="PANTHER" id="PTHR34219">
    <property type="entry name" value="IRON-REGULATED INNER MEMBRANE PROTEIN-RELATED"/>
    <property type="match status" value="1"/>
</dbReference>
<organism evidence="2 3">
    <name type="scientific">Sphingomonas oryzagri</name>
    <dbReference type="NCBI Taxonomy" id="3042314"/>
    <lineage>
        <taxon>Bacteria</taxon>
        <taxon>Pseudomonadati</taxon>
        <taxon>Pseudomonadota</taxon>
        <taxon>Alphaproteobacteria</taxon>
        <taxon>Sphingomonadales</taxon>
        <taxon>Sphingomonadaceae</taxon>
        <taxon>Sphingomonas</taxon>
    </lineage>
</organism>
<keyword evidence="1" id="KW-0472">Membrane</keyword>
<evidence type="ECO:0000256" key="1">
    <source>
        <dbReference type="SAM" id="Phobius"/>
    </source>
</evidence>
<sequence>MKNGLRQSMSTVHTWSGLLLGWLLYVMFLCGTVAYFQEEVTRWMQPEVAPAHSQAEAVAGAQAWLTRHAGDALSWYIAPPGRRGAVTQVYWQPADPASGGRTSATLDGQGREVVARATSGGYFLYRLHFDLHYLPVIWARIIVGIAAMFMLVAILSGIITHKKIFADFFMLRFGKGQRSWLDAHNVTAVLALPFHLMITYTGLVSLASLYAPAPVAAAFTSGGAYYAAAFPTGASAAAAGVRQPLAPLGTMVLRATQVFDAREIGYLWVQSPGDRNASVAITTSPAAGFDTRGDTMLFDGVTGQPREPSPPRGTAQRAESVMVGIHAGRYANLPLRWLYFLSGVFGTAMVATGLVLWTAKRRQRLPDPERPHIGFRIVERMNVATIAGFPLALASYFLANRLLPVAASDRPDREIATLFIVWGIAALWAMIRRPQRAWRDIAAITALAFAAVPVVSLIAVGPSLSLAARHDSLIYPVFDLVMLVTAALAAVAARYAGLAATRTRRVAR</sequence>
<keyword evidence="3" id="KW-1185">Reference proteome</keyword>
<dbReference type="Pfam" id="PF03929">
    <property type="entry name" value="PepSY_TM"/>
    <property type="match status" value="1"/>
</dbReference>
<feature type="transmembrane region" description="Helical" evidence="1">
    <location>
        <begin position="12"/>
        <end position="36"/>
    </location>
</feature>
<proteinExistence type="predicted"/>
<feature type="transmembrane region" description="Helical" evidence="1">
    <location>
        <begin position="180"/>
        <end position="200"/>
    </location>
</feature>
<feature type="transmembrane region" description="Helical" evidence="1">
    <location>
        <begin position="415"/>
        <end position="431"/>
    </location>
</feature>
<feature type="transmembrane region" description="Helical" evidence="1">
    <location>
        <begin position="380"/>
        <end position="399"/>
    </location>
</feature>
<feature type="transmembrane region" description="Helical" evidence="1">
    <location>
        <begin position="473"/>
        <end position="496"/>
    </location>
</feature>
<keyword evidence="1" id="KW-0812">Transmembrane</keyword>
<accession>A0ABT6MZ46</accession>
<evidence type="ECO:0000313" key="2">
    <source>
        <dbReference type="EMBL" id="MDH7638335.1"/>
    </source>
</evidence>
<dbReference type="Proteomes" id="UP001160625">
    <property type="component" value="Unassembled WGS sequence"/>
</dbReference>
<keyword evidence="1" id="KW-1133">Transmembrane helix</keyword>
<evidence type="ECO:0000313" key="3">
    <source>
        <dbReference type="Proteomes" id="UP001160625"/>
    </source>
</evidence>
<feature type="transmembrane region" description="Helical" evidence="1">
    <location>
        <begin position="443"/>
        <end position="461"/>
    </location>
</feature>
<feature type="transmembrane region" description="Helical" evidence="1">
    <location>
        <begin position="137"/>
        <end position="159"/>
    </location>
</feature>
<reference evidence="2" key="1">
    <citation type="submission" date="2023-04" db="EMBL/GenBank/DDBJ databases">
        <title>Sphingomonas sp. MAHUQ-71 isolated from rice field.</title>
        <authorList>
            <person name="Huq M.A."/>
        </authorList>
    </citation>
    <scope>NUCLEOTIDE SEQUENCE</scope>
    <source>
        <strain evidence="2">MAHUQ-71</strain>
    </source>
</reference>
<dbReference type="PANTHER" id="PTHR34219:SF4">
    <property type="entry name" value="PEPSY DOMAIN-CONTAINING PROTEIN"/>
    <property type="match status" value="1"/>
</dbReference>
<gene>
    <name evidence="2" type="ORF">QGN17_06295</name>
</gene>
<feature type="transmembrane region" description="Helical" evidence="1">
    <location>
        <begin position="337"/>
        <end position="359"/>
    </location>
</feature>
<dbReference type="InterPro" id="IPR005625">
    <property type="entry name" value="PepSY-ass_TM"/>
</dbReference>